<keyword evidence="2 3" id="KW-0694">RNA-binding</keyword>
<dbReference type="Pfam" id="PF00013">
    <property type="entry name" value="KH_1"/>
    <property type="match status" value="10"/>
</dbReference>
<dbReference type="InterPro" id="IPR036612">
    <property type="entry name" value="KH_dom_type_1_sf"/>
</dbReference>
<feature type="region of interest" description="Disordered" evidence="4">
    <location>
        <begin position="1231"/>
        <end position="1259"/>
    </location>
</feature>
<feature type="domain" description="K Homology" evidence="5">
    <location>
        <begin position="1078"/>
        <end position="1150"/>
    </location>
</feature>
<sequence length="1507" mass="170103">MMASISDIPQELEDQYAIIEASSPKKTKKINSFDESFPALPTSGKPLPNRSFKPYKPLYNNTVIENLTISSADLKKEVIGGSKTSEVCNKVKKNIPVQIDVSIQNKSGTVTIILKGREEDVKAAKREIYSGICSEVVDYFPFPYSVRKFIVGQKGSTIKAIMADTKTNIEMPQRLPNEDEIDDEEEQNLKITGDRAGIELAKESIEKIINKHANRYRQTIKIPRSYHMIIAGPDNSNLQLIQEETGARVRIPPYFTNEKAFDPEEISITGTKAATNLAFDKIKSIYDELKHKTDELVFTCNKKQHQFIIGPKGKNLQDILKSTGCGVELPLQKEKSEKIIIRGPPENLPIALKLITEKANSQFIEDIDISDFVNDSSNNQFFRKYLYTKEWQNIKAFEEKHDVIINIRENQNSPNTLEVNGKNKKNTEAAAKAFAESLKKCKTFEYDTIEIPHGVHSHIIGKNAKNINKIKSKYDDKLVDIIIPNEKEESDEIVIIVDGKNMAKSSIADLLDKIKSDISESADRLANMVSQTIDIDPKYHGSLIGTGGSAIKELRAKYNNTIMVRFPHKDAKGNDSTITVSGPEKDVVEAINDLKAAVESQKHFDFMNRFTEVVTIGKGIGRRIVGGAHVQNWLVEALKEKVGNKHEITDDELNMMKFDIKEENDKDVITCTGHRHLIPHVVKLVSERAKEILDTINEDIEVDNKYHSLLIGTGGKNINEIKKKYNVQFFFPNKVDEDDEDYEKKIKDRNHNKITIRGLKGDVEKAKQVVLDQVKTIIDNSHEISFDVPRLVIGKIVGIKGSVIGKIKDSTNTRIDFDDDDEDEIDDEGDVKIVIKGTKKGCEEAKKQIMRIVNESTIILTREVEVPRNVHRALNTRFRLDMDTISNKYSVGNEKVRFNFPYGFEEGDELNRVLIRAPREHIDECVEAFKELVEKAIEDVKNRVSIEISVPRTDLARIVGTKGSNINALSKRYEVSVDMHRDSTDSDLVPITISGLDMEKIEGAKKEILEKSSTLITVPLNELQYLYIMNNQQFSKNRRQNGLFINYAPGKITINGDKKSAEAYKESTEKKLHEIVNFKEFKQLSLDSTVCSLVIGRGGSNINRLEKETKCKIFVNSSRDEEEHENNILIIAKTQEDLNVGIKAIQEINNRHKNEVTEKIDVPNHLHGRLIGAKGKNLESIKKASGKTVRINFPPRNRSKSDTIEIVGDKKEVKKCIELIKKNVEELKREFGDDEEDNISESSSQVEENKHSNNGQRYIPGYSEKKINILKSSDVLVDELANAMNYLGIRNYQQKETNENEWQLIGKKKNAPTNDEDEAEAEAETSAAKKKKNKKKNKKKKAAEQKAREEEEAAAAAEAERLAREEEERKAREEEERKAREEEEAALAAAAAEAEAAAAAGSEEQKKKKKKNKKKKNAAAKPESEAESEVTEEREVARAPVVEEKPAEDEWISIPTKKQGNKPKKNNDNTTQVSAASVNAFANLNDDGAEKKKKKNKKKKNNNNNTN</sequence>
<evidence type="ECO:0000313" key="7">
    <source>
        <dbReference type="Proteomes" id="UP000193920"/>
    </source>
</evidence>
<feature type="domain" description="K Homology" evidence="5">
    <location>
        <begin position="361"/>
        <end position="439"/>
    </location>
</feature>
<evidence type="ECO:0000256" key="2">
    <source>
        <dbReference type="ARBA" id="ARBA00022884"/>
    </source>
</evidence>
<feature type="region of interest" description="Disordered" evidence="4">
    <location>
        <begin position="1305"/>
        <end position="1507"/>
    </location>
</feature>
<feature type="domain" description="K Homology" evidence="5">
    <location>
        <begin position="134"/>
        <end position="210"/>
    </location>
</feature>
<feature type="compositionally biased region" description="Basic residues" evidence="4">
    <location>
        <begin position="1491"/>
        <end position="1501"/>
    </location>
</feature>
<dbReference type="Pfam" id="PF24668">
    <property type="entry name" value="KH_Vigilin"/>
    <property type="match status" value="1"/>
</dbReference>
<dbReference type="Gene3D" id="3.30.1370.10">
    <property type="entry name" value="K Homology domain, type 1"/>
    <property type="match status" value="10"/>
</dbReference>
<feature type="domain" description="K Homology" evidence="5">
    <location>
        <begin position="292"/>
        <end position="360"/>
    </location>
</feature>
<evidence type="ECO:0000259" key="5">
    <source>
        <dbReference type="SMART" id="SM00322"/>
    </source>
</evidence>
<feature type="compositionally biased region" description="Acidic residues" evidence="4">
    <location>
        <begin position="1314"/>
        <end position="1323"/>
    </location>
</feature>
<dbReference type="InterPro" id="IPR004088">
    <property type="entry name" value="KH_dom_type_1"/>
</dbReference>
<organism evidence="6 7">
    <name type="scientific">Neocallimastix californiae</name>
    <dbReference type="NCBI Taxonomy" id="1754190"/>
    <lineage>
        <taxon>Eukaryota</taxon>
        <taxon>Fungi</taxon>
        <taxon>Fungi incertae sedis</taxon>
        <taxon>Chytridiomycota</taxon>
        <taxon>Chytridiomycota incertae sedis</taxon>
        <taxon>Neocallimastigomycetes</taxon>
        <taxon>Neocallimastigales</taxon>
        <taxon>Neocallimastigaceae</taxon>
        <taxon>Neocallimastix</taxon>
    </lineage>
</organism>
<evidence type="ECO:0000256" key="4">
    <source>
        <dbReference type="SAM" id="MobiDB-lite"/>
    </source>
</evidence>
<feature type="compositionally biased region" description="Basic residues" evidence="4">
    <location>
        <begin position="1328"/>
        <end position="1341"/>
    </location>
</feature>
<dbReference type="OrthoDB" id="10027144at2759"/>
<dbReference type="PANTHER" id="PTHR10288">
    <property type="entry name" value="KH DOMAIN CONTAINING RNA BINDING PROTEIN"/>
    <property type="match status" value="1"/>
</dbReference>
<dbReference type="CDD" id="cd00105">
    <property type="entry name" value="KH-I"/>
    <property type="match status" value="4"/>
</dbReference>
<protein>
    <recommendedName>
        <fullName evidence="5">K Homology domain-containing protein</fullName>
    </recommendedName>
</protein>
<dbReference type="STRING" id="1754190.A0A1Y2B6G4"/>
<feature type="domain" description="K Homology" evidence="5">
    <location>
        <begin position="443"/>
        <end position="515"/>
    </location>
</feature>
<keyword evidence="1" id="KW-0677">Repeat</keyword>
<dbReference type="Proteomes" id="UP000193920">
    <property type="component" value="Unassembled WGS sequence"/>
</dbReference>
<feature type="domain" description="K Homology" evidence="5">
    <location>
        <begin position="527"/>
        <end position="599"/>
    </location>
</feature>
<feature type="domain" description="K Homology" evidence="5">
    <location>
        <begin position="780"/>
        <end position="854"/>
    </location>
</feature>
<dbReference type="PROSITE" id="PS50084">
    <property type="entry name" value="KH_TYPE_1"/>
    <property type="match status" value="10"/>
</dbReference>
<feature type="compositionally biased region" description="Basic and acidic residues" evidence="4">
    <location>
        <begin position="1431"/>
        <end position="1445"/>
    </location>
</feature>
<accession>A0A1Y2B6G4</accession>
<proteinExistence type="predicted"/>
<feature type="domain" description="K Homology" evidence="5">
    <location>
        <begin position="1154"/>
        <end position="1225"/>
    </location>
</feature>
<reference evidence="6 7" key="1">
    <citation type="submission" date="2016-08" db="EMBL/GenBank/DDBJ databases">
        <title>A Parts List for Fungal Cellulosomes Revealed by Comparative Genomics.</title>
        <authorList>
            <consortium name="DOE Joint Genome Institute"/>
            <person name="Haitjema C.H."/>
            <person name="Gilmore S.P."/>
            <person name="Henske J.K."/>
            <person name="Solomon K.V."/>
            <person name="De Groot R."/>
            <person name="Kuo A."/>
            <person name="Mondo S.J."/>
            <person name="Salamov A.A."/>
            <person name="Labutti K."/>
            <person name="Zhao Z."/>
            <person name="Chiniquy J."/>
            <person name="Barry K."/>
            <person name="Brewer H.M."/>
            <person name="Purvine S.O."/>
            <person name="Wright A.T."/>
            <person name="Boxma B."/>
            <person name="Van Alen T."/>
            <person name="Hackstein J.H."/>
            <person name="Baker S.E."/>
            <person name="Grigoriev I.V."/>
            <person name="O'Malley M.A."/>
        </authorList>
    </citation>
    <scope>NUCLEOTIDE SEQUENCE [LARGE SCALE GENOMIC DNA]</scope>
    <source>
        <strain evidence="6 7">G1</strain>
    </source>
</reference>
<evidence type="ECO:0000313" key="6">
    <source>
        <dbReference type="EMBL" id="ORY30067.1"/>
    </source>
</evidence>
<dbReference type="EMBL" id="MCOG01000176">
    <property type="protein sequence ID" value="ORY30067.1"/>
    <property type="molecule type" value="Genomic_DNA"/>
</dbReference>
<dbReference type="InterPro" id="IPR004087">
    <property type="entry name" value="KH_dom"/>
</dbReference>
<dbReference type="GO" id="GO:0003723">
    <property type="term" value="F:RNA binding"/>
    <property type="evidence" value="ECO:0007669"/>
    <property type="project" value="UniProtKB-UniRule"/>
</dbReference>
<dbReference type="InterPro" id="IPR057778">
    <property type="entry name" value="KH_Vigilin_N"/>
</dbReference>
<feature type="compositionally biased region" description="Polar residues" evidence="4">
    <location>
        <begin position="1468"/>
        <end position="1482"/>
    </location>
</feature>
<gene>
    <name evidence="6" type="ORF">LY90DRAFT_82715</name>
</gene>
<feature type="compositionally biased region" description="Basic residues" evidence="4">
    <location>
        <begin position="1407"/>
        <end position="1418"/>
    </location>
</feature>
<evidence type="ECO:0000256" key="1">
    <source>
        <dbReference type="ARBA" id="ARBA00022737"/>
    </source>
</evidence>
<dbReference type="SUPFAM" id="SSF54791">
    <property type="entry name" value="Eukaryotic type KH-domain (KH-domain type I)"/>
    <property type="match status" value="10"/>
</dbReference>
<comment type="caution">
    <text evidence="6">The sequence shown here is derived from an EMBL/GenBank/DDBJ whole genome shotgun (WGS) entry which is preliminary data.</text>
</comment>
<feature type="compositionally biased region" description="Basic and acidic residues" evidence="4">
    <location>
        <begin position="1358"/>
        <end position="1381"/>
    </location>
</feature>
<feature type="domain" description="K Homology" evidence="5">
    <location>
        <begin position="694"/>
        <end position="775"/>
    </location>
</feature>
<name>A0A1Y2B6G4_9FUNG</name>
<feature type="domain" description="K Homology" evidence="5">
    <location>
        <begin position="214"/>
        <end position="287"/>
    </location>
</feature>
<evidence type="ECO:0000256" key="3">
    <source>
        <dbReference type="PROSITE-ProRule" id="PRU00117"/>
    </source>
</evidence>
<feature type="compositionally biased region" description="Low complexity" evidence="4">
    <location>
        <begin position="1386"/>
        <end position="1402"/>
    </location>
</feature>
<feature type="domain" description="K Homology" evidence="5">
    <location>
        <begin position="942"/>
        <end position="1013"/>
    </location>
</feature>
<dbReference type="CDD" id="cd22408">
    <property type="entry name" value="KH-I_Vigilin_rpt4"/>
    <property type="match status" value="1"/>
</dbReference>
<keyword evidence="7" id="KW-1185">Reference proteome</keyword>
<dbReference type="SMART" id="SM00322">
    <property type="entry name" value="KH"/>
    <property type="match status" value="11"/>
</dbReference>